<evidence type="ECO:0000313" key="4">
    <source>
        <dbReference type="Proteomes" id="UP001059912"/>
    </source>
</evidence>
<dbReference type="EMBL" id="CP050468">
    <property type="protein sequence ID" value="UTZ29458.1"/>
    <property type="molecule type" value="Genomic_DNA"/>
</dbReference>
<organism evidence="1 3">
    <name type="scientific">Vibrio campbellii</name>
    <dbReference type="NCBI Taxonomy" id="680"/>
    <lineage>
        <taxon>Bacteria</taxon>
        <taxon>Pseudomonadati</taxon>
        <taxon>Pseudomonadota</taxon>
        <taxon>Gammaproteobacteria</taxon>
        <taxon>Vibrionales</taxon>
        <taxon>Vibrionaceae</taxon>
        <taxon>Vibrio</taxon>
    </lineage>
</organism>
<sequence>MVAEIESLRTDVSNDLIEGGDYNVQEVLNLLGYGGWKGGRIHDDASFRFGVISRY</sequence>
<proteinExistence type="predicted"/>
<evidence type="ECO:0000313" key="1">
    <source>
        <dbReference type="EMBL" id="UTZ29458.1"/>
    </source>
</evidence>
<keyword evidence="4" id="KW-1185">Reference proteome</keyword>
<dbReference type="Proteomes" id="UP001058687">
    <property type="component" value="Chromosome 2"/>
</dbReference>
<protein>
    <submittedName>
        <fullName evidence="1">Uncharacterized protein</fullName>
    </submittedName>
</protein>
<dbReference type="AlphaFoldDB" id="A0AAE9N495"/>
<accession>A0AAE9N495</accession>
<dbReference type="Pfam" id="PF20196">
    <property type="entry name" value="DUF6559"/>
    <property type="match status" value="1"/>
</dbReference>
<gene>
    <name evidence="1" type="ORF">HB761_22920</name>
    <name evidence="2" type="ORF">HB762_23835</name>
</gene>
<name>A0AAE9N495_9VIBR</name>
<dbReference type="InterPro" id="IPR046689">
    <property type="entry name" value="DUF6559"/>
</dbReference>
<evidence type="ECO:0000313" key="3">
    <source>
        <dbReference type="Proteomes" id="UP001058687"/>
    </source>
</evidence>
<reference evidence="1" key="1">
    <citation type="submission" date="2020-03" db="EMBL/GenBank/DDBJ databases">
        <title>Five strains of Vibrio campbellii isolated from Mariana Trench.</title>
        <authorList>
            <person name="Liang J."/>
            <person name="Zhang X.-H."/>
        </authorList>
    </citation>
    <scope>NUCLEOTIDE SEQUENCE</scope>
    <source>
        <strain evidence="2">LJC013</strain>
        <strain evidence="1">LJC014</strain>
    </source>
</reference>
<dbReference type="Proteomes" id="UP001059912">
    <property type="component" value="Chromosome 2"/>
</dbReference>
<dbReference type="EMBL" id="CP050471">
    <property type="protein sequence ID" value="UTZ34240.1"/>
    <property type="molecule type" value="Genomic_DNA"/>
</dbReference>
<evidence type="ECO:0000313" key="2">
    <source>
        <dbReference type="EMBL" id="UTZ34240.1"/>
    </source>
</evidence>